<evidence type="ECO:0000256" key="1">
    <source>
        <dbReference type="SAM" id="MobiDB-lite"/>
    </source>
</evidence>
<dbReference type="SMART" id="SM00595">
    <property type="entry name" value="MADF"/>
    <property type="match status" value="1"/>
</dbReference>
<evidence type="ECO:0000313" key="3">
    <source>
        <dbReference type="EMBL" id="KYN17595.1"/>
    </source>
</evidence>
<dbReference type="PROSITE" id="PS51029">
    <property type="entry name" value="MADF"/>
    <property type="match status" value="1"/>
</dbReference>
<dbReference type="PANTHER" id="PTHR12243:SF67">
    <property type="entry name" value="COREPRESSOR OF PANGOLIN, ISOFORM A-RELATED"/>
    <property type="match status" value="1"/>
</dbReference>
<dbReference type="PANTHER" id="PTHR12243">
    <property type="entry name" value="MADF DOMAIN TRANSCRIPTION FACTOR"/>
    <property type="match status" value="1"/>
</dbReference>
<feature type="domain" description="MADF" evidence="2">
    <location>
        <begin position="25"/>
        <end position="122"/>
    </location>
</feature>
<accession>A0A151J4N7</accession>
<dbReference type="AlphaFoldDB" id="A0A151J4N7"/>
<feature type="region of interest" description="Disordered" evidence="1">
    <location>
        <begin position="161"/>
        <end position="187"/>
    </location>
</feature>
<dbReference type="InterPro" id="IPR039353">
    <property type="entry name" value="TF_Adf1"/>
</dbReference>
<keyword evidence="4" id="KW-1185">Reference proteome</keyword>
<gene>
    <name evidence="3" type="ORF">ALC57_10110</name>
</gene>
<dbReference type="Proteomes" id="UP000078492">
    <property type="component" value="Unassembled WGS sequence"/>
</dbReference>
<name>A0A151J4N7_9HYME</name>
<dbReference type="InterPro" id="IPR006578">
    <property type="entry name" value="MADF-dom"/>
</dbReference>
<dbReference type="EMBL" id="KQ980109">
    <property type="protein sequence ID" value="KYN17595.1"/>
    <property type="molecule type" value="Genomic_DNA"/>
</dbReference>
<organism evidence="3 4">
    <name type="scientific">Trachymyrmex cornetzi</name>
    <dbReference type="NCBI Taxonomy" id="471704"/>
    <lineage>
        <taxon>Eukaryota</taxon>
        <taxon>Metazoa</taxon>
        <taxon>Ecdysozoa</taxon>
        <taxon>Arthropoda</taxon>
        <taxon>Hexapoda</taxon>
        <taxon>Insecta</taxon>
        <taxon>Pterygota</taxon>
        <taxon>Neoptera</taxon>
        <taxon>Endopterygota</taxon>
        <taxon>Hymenoptera</taxon>
        <taxon>Apocrita</taxon>
        <taxon>Aculeata</taxon>
        <taxon>Formicoidea</taxon>
        <taxon>Formicidae</taxon>
        <taxon>Myrmicinae</taxon>
        <taxon>Trachymyrmex</taxon>
    </lineage>
</organism>
<dbReference type="Pfam" id="PF10545">
    <property type="entry name" value="MADF_DNA_bdg"/>
    <property type="match status" value="1"/>
</dbReference>
<protein>
    <recommendedName>
        <fullName evidence="2">MADF domain-containing protein</fullName>
    </recommendedName>
</protein>
<proteinExistence type="predicted"/>
<sequence length="346" mass="38265">MSETECFIYENESFDNDLEVNIDRELIAVVKVNRFLYDKTEKLYANGTVKNEAWAQIGASLTHPLEGIVAEKRFYNLRQRFGKERRKVMQTMPRSGAAADQPIYRPTWKLYKDLMFLKDIIKPRKTVSNYNSRVPVKSSMSPATNSDTFLLINAHTDENSMDIPEESFSPLSVTSSPATPPPATPPPATTLPATLLPATLPAVVPFATSSLATSNNETYFETPPAVSCRPRNNTAVAQMQRAVSNISTKRKVSPCDSFAIKKQREEDAVDKSLIEQSKGLTNLATKIGQAIMAPSPNVLPAPTNNASRGIQPMLSAIEFALGIIPEYAQLQCLIGVLQYINDFSKM</sequence>
<reference evidence="3 4" key="1">
    <citation type="submission" date="2015-09" db="EMBL/GenBank/DDBJ databases">
        <title>Trachymyrmex cornetzi WGS genome.</title>
        <authorList>
            <person name="Nygaard S."/>
            <person name="Hu H."/>
            <person name="Boomsma J."/>
            <person name="Zhang G."/>
        </authorList>
    </citation>
    <scope>NUCLEOTIDE SEQUENCE [LARGE SCALE GENOMIC DNA]</scope>
    <source>
        <strain evidence="3">Tcor2-1</strain>
        <tissue evidence="3">Whole body</tissue>
    </source>
</reference>
<evidence type="ECO:0000313" key="4">
    <source>
        <dbReference type="Proteomes" id="UP000078492"/>
    </source>
</evidence>
<feature type="compositionally biased region" description="Pro residues" evidence="1">
    <location>
        <begin position="178"/>
        <end position="187"/>
    </location>
</feature>
<evidence type="ECO:0000259" key="2">
    <source>
        <dbReference type="PROSITE" id="PS51029"/>
    </source>
</evidence>